<reference evidence="6" key="1">
    <citation type="submission" date="2012-05" db="EMBL/GenBank/DDBJ databases">
        <title>Whole Genome Assembly of Lutzomyia longipalpis.</title>
        <authorList>
            <person name="Richards S."/>
            <person name="Qu C."/>
            <person name="Dillon R."/>
            <person name="Worley K."/>
            <person name="Scherer S."/>
            <person name="Batterton M."/>
            <person name="Taylor A."/>
            <person name="Hawes A."/>
            <person name="Hernandez B."/>
            <person name="Kovar C."/>
            <person name="Mandapat C."/>
            <person name="Pham C."/>
            <person name="Qu C."/>
            <person name="Jing C."/>
            <person name="Bess C."/>
            <person name="Bandaranaike D."/>
            <person name="Ngo D."/>
            <person name="Ongeri F."/>
            <person name="Arias F."/>
            <person name="Lara F."/>
            <person name="Weissenberger G."/>
            <person name="Kamau G."/>
            <person name="Han H."/>
            <person name="Shen H."/>
            <person name="Dinh H."/>
            <person name="Khalil I."/>
            <person name="Jones J."/>
            <person name="Shafer J."/>
            <person name="Jayaseelan J."/>
            <person name="Quiroz J."/>
            <person name="Blankenburg K."/>
            <person name="Nguyen L."/>
            <person name="Jackson L."/>
            <person name="Francisco L."/>
            <person name="Tang L.-Y."/>
            <person name="Pu L.-L."/>
            <person name="Perales L."/>
            <person name="Lorensuhewa L."/>
            <person name="Munidasa M."/>
            <person name="Coyle M."/>
            <person name="Taylor M."/>
            <person name="Puazo M."/>
            <person name="Firestine M."/>
            <person name="Scheel M."/>
            <person name="Javaid M."/>
            <person name="Wang M."/>
            <person name="Li M."/>
            <person name="Tabassum N."/>
            <person name="Saada N."/>
            <person name="Osuji N."/>
            <person name="Aqrawi P."/>
            <person name="Fu Q."/>
            <person name="Thornton R."/>
            <person name="Raj R."/>
            <person name="Goodspeed R."/>
            <person name="Mata R."/>
            <person name="Najjar R."/>
            <person name="Gubbala S."/>
            <person name="Lee S."/>
            <person name="Denson S."/>
            <person name="Patil S."/>
            <person name="Macmil S."/>
            <person name="Qi S."/>
            <person name="Matskevitch T."/>
            <person name="Palculict T."/>
            <person name="Mathew T."/>
            <person name="Vee V."/>
            <person name="Velamala V."/>
            <person name="Korchina V."/>
            <person name="Cai W."/>
            <person name="Liu W."/>
            <person name="Dai W."/>
            <person name="Zou X."/>
            <person name="Zhu Y."/>
            <person name="Zhang Y."/>
            <person name="Wu Y.-Q."/>
            <person name="Xin Y."/>
            <person name="Nazarath L."/>
            <person name="Kovar C."/>
            <person name="Han Y."/>
            <person name="Muzny D."/>
            <person name="Gibbs R."/>
        </authorList>
    </citation>
    <scope>NUCLEOTIDE SEQUENCE [LARGE SCALE GENOMIC DNA]</scope>
    <source>
        <strain evidence="6">Jacobina</strain>
    </source>
</reference>
<dbReference type="Gene3D" id="3.80.10.10">
    <property type="entry name" value="Ribonuclease Inhibitor"/>
    <property type="match status" value="1"/>
</dbReference>
<protein>
    <submittedName>
        <fullName evidence="4">Putative dynein light chain 1 axonemal</fullName>
    </submittedName>
</protein>
<organism evidence="5 6">
    <name type="scientific">Lutzomyia longipalpis</name>
    <name type="common">Sand fly</name>
    <dbReference type="NCBI Taxonomy" id="7200"/>
    <lineage>
        <taxon>Eukaryota</taxon>
        <taxon>Metazoa</taxon>
        <taxon>Ecdysozoa</taxon>
        <taxon>Arthropoda</taxon>
        <taxon>Hexapoda</taxon>
        <taxon>Insecta</taxon>
        <taxon>Pterygota</taxon>
        <taxon>Neoptera</taxon>
        <taxon>Endopterygota</taxon>
        <taxon>Diptera</taxon>
        <taxon>Nematocera</taxon>
        <taxon>Psychodoidea</taxon>
        <taxon>Psychodidae</taxon>
        <taxon>Lutzomyia</taxon>
        <taxon>Lutzomyia</taxon>
    </lineage>
</organism>
<dbReference type="EMBL" id="GITU01002606">
    <property type="protein sequence ID" value="MBC1171309.1"/>
    <property type="molecule type" value="Transcribed_RNA"/>
</dbReference>
<dbReference type="InterPro" id="IPR032675">
    <property type="entry name" value="LRR_dom_sf"/>
</dbReference>
<dbReference type="GO" id="GO:0005737">
    <property type="term" value="C:cytoplasm"/>
    <property type="evidence" value="ECO:0007669"/>
    <property type="project" value="TreeGrafter"/>
</dbReference>
<dbReference type="AlphaFoldDB" id="A0A1B0CGN2"/>
<sequence>MENLVILSLARNNISSLAGLEAVGGTLEQLWMSYNDLQQLKELAELPKLKILYITHNRIRSWDEVARIAAHGSLQEVSFRGNPLVEDLEEDEDYFAKMIPCLPNLRKLDGEPIVRIEGEV</sequence>
<dbReference type="Pfam" id="PF24048">
    <property type="entry name" value="LRR_NXF1-5"/>
    <property type="match status" value="1"/>
</dbReference>
<evidence type="ECO:0000313" key="5">
    <source>
        <dbReference type="EnsemblMetazoa" id="LLOJ003595-PA"/>
    </source>
</evidence>
<keyword evidence="2" id="KW-0677">Repeat</keyword>
<dbReference type="VEuPathDB" id="VectorBase:LLONM1_001236"/>
<evidence type="ECO:0000313" key="6">
    <source>
        <dbReference type="Proteomes" id="UP000092461"/>
    </source>
</evidence>
<evidence type="ECO:0000256" key="1">
    <source>
        <dbReference type="ARBA" id="ARBA00022614"/>
    </source>
</evidence>
<dbReference type="PANTHER" id="PTHR15454">
    <property type="entry name" value="NISCHARIN RELATED"/>
    <property type="match status" value="1"/>
</dbReference>
<dbReference type="InterPro" id="IPR001611">
    <property type="entry name" value="Leu-rich_rpt"/>
</dbReference>
<dbReference type="EnsemblMetazoa" id="LLOJ003595-RA">
    <property type="protein sequence ID" value="LLOJ003595-PA"/>
    <property type="gene ID" value="LLOJ003595"/>
</dbReference>
<dbReference type="SMART" id="SM00365">
    <property type="entry name" value="LRR_SD22"/>
    <property type="match status" value="3"/>
</dbReference>
<dbReference type="SUPFAM" id="SSF52058">
    <property type="entry name" value="L domain-like"/>
    <property type="match status" value="1"/>
</dbReference>
<evidence type="ECO:0000313" key="4">
    <source>
        <dbReference type="EMBL" id="MBC1171309.1"/>
    </source>
</evidence>
<name>A0A1B0CGN2_LUTLO</name>
<reference evidence="4" key="2">
    <citation type="journal article" date="2020" name="BMC">
        <title>Leishmania infection induces a limited differential gene expression in the sand fly midgut.</title>
        <authorList>
            <person name="Coutinho-Abreu I.V."/>
            <person name="Serafim T.D."/>
            <person name="Meneses C."/>
            <person name="Kamhawi S."/>
            <person name="Oliveira F."/>
            <person name="Valenzuela J.G."/>
        </authorList>
    </citation>
    <scope>NUCLEOTIDE SEQUENCE</scope>
    <source>
        <strain evidence="4">Jacobina</strain>
        <tissue evidence="4">Midgut</tissue>
    </source>
</reference>
<keyword evidence="1" id="KW-0433">Leucine-rich repeat</keyword>
<dbReference type="EMBL" id="AJWK01011469">
    <property type="status" value="NOT_ANNOTATED_CDS"/>
    <property type="molecule type" value="Genomic_DNA"/>
</dbReference>
<dbReference type="VEuPathDB" id="VectorBase:LLOJ003595"/>
<reference evidence="5" key="3">
    <citation type="submission" date="2020-05" db="UniProtKB">
        <authorList>
            <consortium name="EnsemblMetazoa"/>
        </authorList>
    </citation>
    <scope>IDENTIFICATION</scope>
    <source>
        <strain evidence="5">Jacobina</strain>
    </source>
</reference>
<evidence type="ECO:0000256" key="2">
    <source>
        <dbReference type="ARBA" id="ARBA00022737"/>
    </source>
</evidence>
<dbReference type="InterPro" id="IPR057125">
    <property type="entry name" value="NXF1/2/3/5-like_LRR"/>
</dbReference>
<dbReference type="PROSITE" id="PS51450">
    <property type="entry name" value="LRR"/>
    <property type="match status" value="2"/>
</dbReference>
<evidence type="ECO:0000259" key="3">
    <source>
        <dbReference type="Pfam" id="PF24048"/>
    </source>
</evidence>
<dbReference type="Proteomes" id="UP000092461">
    <property type="component" value="Unassembled WGS sequence"/>
</dbReference>
<feature type="domain" description="NXF1/2/3/5-like leucine-rich repeat" evidence="3">
    <location>
        <begin position="27"/>
        <end position="110"/>
    </location>
</feature>
<accession>A0A1B0CGN2</accession>
<proteinExistence type="predicted"/>
<keyword evidence="6" id="KW-1185">Reference proteome</keyword>
<dbReference type="PANTHER" id="PTHR15454:SF73">
    <property type="entry name" value="DYNEIN AXONEMAL LIGHT CHAIN 1"/>
    <property type="match status" value="1"/>
</dbReference>